<reference evidence="1" key="1">
    <citation type="submission" date="2021-01" db="EMBL/GenBank/DDBJ databases">
        <title>Marivirga aurantiaca sp. nov., isolated from intertidal surface sediments.</title>
        <authorList>
            <person name="Zhang M."/>
        </authorList>
    </citation>
    <scope>NUCLEOTIDE SEQUENCE</scope>
    <source>
        <strain evidence="1">S37H4</strain>
    </source>
</reference>
<evidence type="ECO:0000313" key="1">
    <source>
        <dbReference type="EMBL" id="MBK6263952.1"/>
    </source>
</evidence>
<dbReference type="EMBL" id="JAEQBW010000001">
    <property type="protein sequence ID" value="MBK6263952.1"/>
    <property type="molecule type" value="Genomic_DNA"/>
</dbReference>
<comment type="caution">
    <text evidence="1">The sequence shown here is derived from an EMBL/GenBank/DDBJ whole genome shotgun (WGS) entry which is preliminary data.</text>
</comment>
<proteinExistence type="predicted"/>
<dbReference type="RefSeq" id="WP_201429632.1">
    <property type="nucleotide sequence ID" value="NZ_JAEQBW010000001.1"/>
</dbReference>
<evidence type="ECO:0000313" key="2">
    <source>
        <dbReference type="Proteomes" id="UP000611723"/>
    </source>
</evidence>
<organism evidence="1 2">
    <name type="scientific">Marivirga aurantiaca</name>
    <dbReference type="NCBI Taxonomy" id="2802615"/>
    <lineage>
        <taxon>Bacteria</taxon>
        <taxon>Pseudomonadati</taxon>
        <taxon>Bacteroidota</taxon>
        <taxon>Cytophagia</taxon>
        <taxon>Cytophagales</taxon>
        <taxon>Marivirgaceae</taxon>
        <taxon>Marivirga</taxon>
    </lineage>
</organism>
<gene>
    <name evidence="1" type="ORF">JKA74_02795</name>
</gene>
<dbReference type="Proteomes" id="UP000611723">
    <property type="component" value="Unassembled WGS sequence"/>
</dbReference>
<dbReference type="AlphaFoldDB" id="A0A935C6T8"/>
<name>A0A935C6T8_9BACT</name>
<sequence length="263" mass="30778">MTRPKNSIEESKTGHDLLNLLKIEDPDSKFMERELADKPDLSFQFKNDTIGCECTQIPPGRIYKYVHTRFKELSKSKEAIAIRVVWPQEPHEWVKEAILKKVSKIESYKKNSNSDKIWLLIHTPLSEKDNTVRYKNPSIIELIFLAANNTKHKFDRIYFWNPIDGIRWIFPSSHHIKDFKINLKNGYPTDNFLIGRAPFTTNKEGEESKTYDYGIVKPKVIIIPPKDKNFKKSRPNYRNQFVKMKIVASSNSAQMFFENVEAP</sequence>
<keyword evidence="2" id="KW-1185">Reference proteome</keyword>
<protein>
    <submittedName>
        <fullName evidence="1">Uncharacterized protein</fullName>
    </submittedName>
</protein>
<accession>A0A935C6T8</accession>